<dbReference type="EMBL" id="AUYB01000116">
    <property type="protein sequence ID" value="KZN34647.1"/>
    <property type="molecule type" value="Genomic_DNA"/>
</dbReference>
<dbReference type="Proteomes" id="UP000076643">
    <property type="component" value="Unassembled WGS sequence"/>
</dbReference>
<dbReference type="Pfam" id="PF01322">
    <property type="entry name" value="Cytochrom_C_2"/>
    <property type="match status" value="1"/>
</dbReference>
<evidence type="ECO:0000313" key="1">
    <source>
        <dbReference type="EMBL" id="KZN34647.1"/>
    </source>
</evidence>
<dbReference type="GO" id="GO:0005506">
    <property type="term" value="F:iron ion binding"/>
    <property type="evidence" value="ECO:0007669"/>
    <property type="project" value="InterPro"/>
</dbReference>
<sequence length="142" mass="16268">MVKFTQWIIALPLLASAQSVNTTVESRQNAFESIETLVDEAEDLLDSREVKWQKLLAVSTKLNVQGEIVLNAFPQGSHQNSRAKSRIWERWGHFESMMSQMDQGFKTLQKGSESQDARMALRGLETAADTCRDCHRSYRSFW</sequence>
<dbReference type="Gene3D" id="1.20.120.10">
    <property type="entry name" value="Cytochrome c/b562"/>
    <property type="match status" value="1"/>
</dbReference>
<dbReference type="GO" id="GO:0009055">
    <property type="term" value="F:electron transfer activity"/>
    <property type="evidence" value="ECO:0007669"/>
    <property type="project" value="InterPro"/>
</dbReference>
<dbReference type="AlphaFoldDB" id="A0A161ZVH4"/>
<dbReference type="RefSeq" id="WP_063365614.1">
    <property type="nucleotide sequence ID" value="NZ_AQHB01000049.1"/>
</dbReference>
<proteinExistence type="predicted"/>
<dbReference type="GO" id="GO:0020037">
    <property type="term" value="F:heme binding"/>
    <property type="evidence" value="ECO:0007669"/>
    <property type="project" value="InterPro"/>
</dbReference>
<comment type="caution">
    <text evidence="1">The sequence shown here is derived from an EMBL/GenBank/DDBJ whole genome shotgun (WGS) entry which is preliminary data.</text>
</comment>
<dbReference type="InterPro" id="IPR010980">
    <property type="entry name" value="Cyt_c/b562"/>
</dbReference>
<accession>A0A161ZVH4</accession>
<dbReference type="PROSITE" id="PS51009">
    <property type="entry name" value="CYTCII"/>
    <property type="match status" value="1"/>
</dbReference>
<dbReference type="SUPFAM" id="SSF47175">
    <property type="entry name" value="Cytochromes"/>
    <property type="match status" value="1"/>
</dbReference>
<dbReference type="GO" id="GO:0022900">
    <property type="term" value="P:electron transport chain"/>
    <property type="evidence" value="ECO:0007669"/>
    <property type="project" value="InterPro"/>
</dbReference>
<name>A0A161ZVH4_9GAMM</name>
<reference evidence="1 2" key="1">
    <citation type="submission" date="2013-07" db="EMBL/GenBank/DDBJ databases">
        <title>Comparative Genomic and Metabolomic Analysis of Twelve Strains of Pseudoalteromonas luteoviolacea.</title>
        <authorList>
            <person name="Vynne N.G."/>
            <person name="Mansson M."/>
            <person name="Gram L."/>
        </authorList>
    </citation>
    <scope>NUCLEOTIDE SEQUENCE [LARGE SCALE GENOMIC DNA]</scope>
    <source>
        <strain evidence="1 2">DSM 6061</strain>
    </source>
</reference>
<evidence type="ECO:0008006" key="3">
    <source>
        <dbReference type="Google" id="ProtNLM"/>
    </source>
</evidence>
<organism evidence="1 2">
    <name type="scientific">Pseudoalteromonas luteoviolacea DSM 6061</name>
    <dbReference type="NCBI Taxonomy" id="1365250"/>
    <lineage>
        <taxon>Bacteria</taxon>
        <taxon>Pseudomonadati</taxon>
        <taxon>Pseudomonadota</taxon>
        <taxon>Gammaproteobacteria</taxon>
        <taxon>Alteromonadales</taxon>
        <taxon>Pseudoalteromonadaceae</taxon>
        <taxon>Pseudoalteromonas</taxon>
    </lineage>
</organism>
<evidence type="ECO:0000313" key="2">
    <source>
        <dbReference type="Proteomes" id="UP000076643"/>
    </source>
</evidence>
<gene>
    <name evidence="1" type="ORF">N475_19075</name>
</gene>
<dbReference type="PATRIC" id="fig|1365250.3.peg.3505"/>
<keyword evidence="2" id="KW-1185">Reference proteome</keyword>
<protein>
    <recommendedName>
        <fullName evidence="3">Cytochrome C</fullName>
    </recommendedName>
</protein>
<dbReference type="InterPro" id="IPR002321">
    <property type="entry name" value="Cyt_c_II"/>
</dbReference>